<dbReference type="SUPFAM" id="SSF56801">
    <property type="entry name" value="Acetyl-CoA synthetase-like"/>
    <property type="match status" value="1"/>
</dbReference>
<dbReference type="InterPro" id="IPR025110">
    <property type="entry name" value="AMP-bd_C"/>
</dbReference>
<accession>A0A6J6UC87</accession>
<dbReference type="InterPro" id="IPR045851">
    <property type="entry name" value="AMP-bd_C_sf"/>
</dbReference>
<dbReference type="GO" id="GO:0006631">
    <property type="term" value="P:fatty acid metabolic process"/>
    <property type="evidence" value="ECO:0007669"/>
    <property type="project" value="TreeGrafter"/>
</dbReference>
<dbReference type="InterPro" id="IPR042099">
    <property type="entry name" value="ANL_N_sf"/>
</dbReference>
<evidence type="ECO:0000256" key="1">
    <source>
        <dbReference type="ARBA" id="ARBA00006432"/>
    </source>
</evidence>
<gene>
    <name evidence="5" type="ORF">UFOPK2852_00517</name>
</gene>
<evidence type="ECO:0000259" key="4">
    <source>
        <dbReference type="Pfam" id="PF13193"/>
    </source>
</evidence>
<dbReference type="Pfam" id="PF13193">
    <property type="entry name" value="AMP-binding_C"/>
    <property type="match status" value="1"/>
</dbReference>
<dbReference type="EMBL" id="CAEZZJ010000044">
    <property type="protein sequence ID" value="CAB4756187.1"/>
    <property type="molecule type" value="Genomic_DNA"/>
</dbReference>
<dbReference type="Gene3D" id="3.40.50.12780">
    <property type="entry name" value="N-terminal domain of ligase-like"/>
    <property type="match status" value="1"/>
</dbReference>
<dbReference type="GO" id="GO:0031956">
    <property type="term" value="F:medium-chain fatty acid-CoA ligase activity"/>
    <property type="evidence" value="ECO:0007669"/>
    <property type="project" value="TreeGrafter"/>
</dbReference>
<keyword evidence="2" id="KW-0436">Ligase</keyword>
<dbReference type="AlphaFoldDB" id="A0A6J6UC87"/>
<dbReference type="InterPro" id="IPR000873">
    <property type="entry name" value="AMP-dep_synth/lig_dom"/>
</dbReference>
<dbReference type="PROSITE" id="PS00455">
    <property type="entry name" value="AMP_BINDING"/>
    <property type="match status" value="1"/>
</dbReference>
<dbReference type="PANTHER" id="PTHR43201:SF5">
    <property type="entry name" value="MEDIUM-CHAIN ACYL-COA LIGASE ACSF2, MITOCHONDRIAL"/>
    <property type="match status" value="1"/>
</dbReference>
<reference evidence="5" key="1">
    <citation type="submission" date="2020-05" db="EMBL/GenBank/DDBJ databases">
        <authorList>
            <person name="Chiriac C."/>
            <person name="Salcher M."/>
            <person name="Ghai R."/>
            <person name="Kavagutti S V."/>
        </authorList>
    </citation>
    <scope>NUCLEOTIDE SEQUENCE</scope>
</reference>
<sequence>MSDQSNLTVPELLAEAALKWPEKTALLFDPSMDSMTYLELEERTNAIASQLIELGVGPGDRVAVMSKNEIEYPLSWLGIIKAKAIMVPINSFAMEADALHILNHSEAKAIILQEKYLEFITEISPKILNLKIKLVTTQTNSPGFYTLTKSQSALPPYSNYLSEDIANIQYTSGTTGKPKGCMLTNFYWSKISNAIINEPIQLTESDVLLNAQPFSYMDPQWTLLAGVRLGAKVVILDRFHPSSFWQKISEYNVTFFYCLGSMPMLMNEMPDSKFDKDHKLKFVACSAIPISLHKHLEERFKVPWFEVYGSTETGGDLVMSATEQNELVGSGSIGRAFAHREVMIADDQDNAVARGEIGNILVRGLGMMLGYFKNPEESQRAFRSGWYHSGDTGWQDEFGRTFFVGRSKDIIRRSGENISAVEVESVLYLMDEIKLVACIPVVDSMRGEEIKALIVLRDGVAQLDIEKAVKFCSEKLAYFKVPRYWEICADLPLTESDKIAKGQLTSEKIAWKFDVFDSSINSWITK</sequence>
<proteinExistence type="inferred from homology"/>
<dbReference type="Gene3D" id="3.30.300.30">
    <property type="match status" value="1"/>
</dbReference>
<evidence type="ECO:0000259" key="3">
    <source>
        <dbReference type="Pfam" id="PF00501"/>
    </source>
</evidence>
<feature type="domain" description="AMP-dependent synthetase/ligase" evidence="3">
    <location>
        <begin position="14"/>
        <end position="372"/>
    </location>
</feature>
<evidence type="ECO:0000256" key="2">
    <source>
        <dbReference type="ARBA" id="ARBA00022598"/>
    </source>
</evidence>
<name>A0A6J6UC87_9ZZZZ</name>
<protein>
    <submittedName>
        <fullName evidence="5">Unannotated protein</fullName>
    </submittedName>
</protein>
<feature type="domain" description="AMP-binding enzyme C-terminal" evidence="4">
    <location>
        <begin position="422"/>
        <end position="498"/>
    </location>
</feature>
<organism evidence="5">
    <name type="scientific">freshwater metagenome</name>
    <dbReference type="NCBI Taxonomy" id="449393"/>
    <lineage>
        <taxon>unclassified sequences</taxon>
        <taxon>metagenomes</taxon>
        <taxon>ecological metagenomes</taxon>
    </lineage>
</organism>
<comment type="similarity">
    <text evidence="1">Belongs to the ATP-dependent AMP-binding enzyme family.</text>
</comment>
<dbReference type="Pfam" id="PF00501">
    <property type="entry name" value="AMP-binding"/>
    <property type="match status" value="1"/>
</dbReference>
<dbReference type="InterPro" id="IPR020845">
    <property type="entry name" value="AMP-binding_CS"/>
</dbReference>
<dbReference type="PANTHER" id="PTHR43201">
    <property type="entry name" value="ACYL-COA SYNTHETASE"/>
    <property type="match status" value="1"/>
</dbReference>
<evidence type="ECO:0000313" key="5">
    <source>
        <dbReference type="EMBL" id="CAB4756187.1"/>
    </source>
</evidence>